<organism evidence="3 4">
    <name type="scientific">Hyunsoonleella pacifica</name>
    <dbReference type="NCBI Taxonomy" id="1080224"/>
    <lineage>
        <taxon>Bacteria</taxon>
        <taxon>Pseudomonadati</taxon>
        <taxon>Bacteroidota</taxon>
        <taxon>Flavobacteriia</taxon>
        <taxon>Flavobacteriales</taxon>
        <taxon>Flavobacteriaceae</taxon>
    </lineage>
</organism>
<proteinExistence type="predicted"/>
<feature type="domain" description="Glycosyltransferase subfamily 4-like N-terminal" evidence="2">
    <location>
        <begin position="13"/>
        <end position="140"/>
    </location>
</feature>
<protein>
    <submittedName>
        <fullName evidence="3">Glycosyltransferase</fullName>
    </submittedName>
</protein>
<dbReference type="CDD" id="cd03811">
    <property type="entry name" value="GT4_GT28_WabH-like"/>
    <property type="match status" value="1"/>
</dbReference>
<dbReference type="Proteomes" id="UP000292372">
    <property type="component" value="Unassembled WGS sequence"/>
</dbReference>
<dbReference type="SUPFAM" id="SSF53756">
    <property type="entry name" value="UDP-Glycosyltransferase/glycogen phosphorylase"/>
    <property type="match status" value="1"/>
</dbReference>
<keyword evidence="4" id="KW-1185">Reference proteome</keyword>
<gene>
    <name evidence="3" type="ORF">EYD46_00210</name>
</gene>
<evidence type="ECO:0000259" key="1">
    <source>
        <dbReference type="Pfam" id="PF00534"/>
    </source>
</evidence>
<dbReference type="OrthoDB" id="823685at2"/>
<dbReference type="RefSeq" id="WP_130935044.1">
    <property type="nucleotide sequence ID" value="NZ_BMEE01000001.1"/>
</dbReference>
<dbReference type="Gene3D" id="3.40.50.2000">
    <property type="entry name" value="Glycogen Phosphorylase B"/>
    <property type="match status" value="2"/>
</dbReference>
<feature type="domain" description="Glycosyl transferase family 1" evidence="1">
    <location>
        <begin position="177"/>
        <end position="329"/>
    </location>
</feature>
<dbReference type="Pfam" id="PF13439">
    <property type="entry name" value="Glyco_transf_4"/>
    <property type="match status" value="1"/>
</dbReference>
<name>A0A4Q9FRV3_9FLAO</name>
<comment type="caution">
    <text evidence="3">The sequence shown here is derived from an EMBL/GenBank/DDBJ whole genome shotgun (WGS) entry which is preliminary data.</text>
</comment>
<accession>A0A4Q9FRV3</accession>
<reference evidence="3 4" key="1">
    <citation type="journal article" date="2015" name="Int. J. Syst. Evol. Microbiol.">
        <title>Hyunsoonleella pacifica sp. nov., isolated from seawater of South Pacific Gyre.</title>
        <authorList>
            <person name="Gao X."/>
            <person name="Zhang Z."/>
            <person name="Dai X."/>
            <person name="Zhang X.H."/>
        </authorList>
    </citation>
    <scope>NUCLEOTIDE SEQUENCE [LARGE SCALE GENOMIC DNA]</scope>
    <source>
        <strain evidence="3 4">SW033</strain>
    </source>
</reference>
<dbReference type="InterPro" id="IPR028098">
    <property type="entry name" value="Glyco_trans_4-like_N"/>
</dbReference>
<dbReference type="GO" id="GO:0016757">
    <property type="term" value="F:glycosyltransferase activity"/>
    <property type="evidence" value="ECO:0007669"/>
    <property type="project" value="InterPro"/>
</dbReference>
<keyword evidence="3" id="KW-0808">Transferase</keyword>
<dbReference type="PANTHER" id="PTHR12526">
    <property type="entry name" value="GLYCOSYLTRANSFERASE"/>
    <property type="match status" value="1"/>
</dbReference>
<dbReference type="Pfam" id="PF00534">
    <property type="entry name" value="Glycos_transf_1"/>
    <property type="match status" value="1"/>
</dbReference>
<evidence type="ECO:0000313" key="3">
    <source>
        <dbReference type="EMBL" id="TBN18526.1"/>
    </source>
</evidence>
<dbReference type="EMBL" id="SIRS01000001">
    <property type="protein sequence ID" value="TBN18526.1"/>
    <property type="molecule type" value="Genomic_DNA"/>
</dbReference>
<evidence type="ECO:0000259" key="2">
    <source>
        <dbReference type="Pfam" id="PF13439"/>
    </source>
</evidence>
<dbReference type="AlphaFoldDB" id="A0A4Q9FRV3"/>
<sequence>MRVLQLIDSLQTGGAERVAVNLANILHSEVDQTFLCATRQGGLLKQSLSPEVGYLFLNKRFTLDTKAIFKLHRFVKHNRVDIIHAHSTSFFLAILVKVLNKKVKIVWHDHYGKSEFLKERNYDVLKYCSNLFSHVFCVNRLLEVWAKKNLKSVSVSYLQNFLVENVMSPTTTLNGVDGKRIVHLANLRSQKDHISLLRAFKTVVLKHPDWTLHCLGKDFMNGYSNEVKSEIDRLNLNESVFLYGSCSDVFHVLRKCQIGVLSSKSEGLPLALLEYGSQGLPVVATNVGNCKDVILNSSYGQLIEPMDVEQLQNALSYFIENPDKQKESGTKLKQHIRMNFSEKAVRKKVLEQYKLILYSK</sequence>
<dbReference type="InterPro" id="IPR001296">
    <property type="entry name" value="Glyco_trans_1"/>
</dbReference>
<evidence type="ECO:0000313" key="4">
    <source>
        <dbReference type="Proteomes" id="UP000292372"/>
    </source>
</evidence>